<evidence type="ECO:0000313" key="4">
    <source>
        <dbReference type="EMBL" id="GFR37729.1"/>
    </source>
</evidence>
<dbReference type="SUPFAM" id="SSF158791">
    <property type="entry name" value="MgtE N-terminal domain-like"/>
    <property type="match status" value="1"/>
</dbReference>
<protein>
    <recommendedName>
        <fullName evidence="3">Magnesium transporter MgtE intracellular domain-containing protein</fullName>
    </recommendedName>
</protein>
<feature type="transmembrane region" description="Helical" evidence="2">
    <location>
        <begin position="20"/>
        <end position="41"/>
    </location>
</feature>
<evidence type="ECO:0000313" key="5">
    <source>
        <dbReference type="Proteomes" id="UP000654993"/>
    </source>
</evidence>
<dbReference type="AlphaFoldDB" id="A0A916VFJ5"/>
<evidence type="ECO:0000259" key="3">
    <source>
        <dbReference type="Pfam" id="PF03448"/>
    </source>
</evidence>
<keyword evidence="2" id="KW-0812">Transmembrane</keyword>
<sequence>MTNANANTERATYTAFERFLYYFLIPLIYSSVLVFVLFIIFNEDVRTSFLRTANQIPVIRELVPDVKQEDPRAYEQIMEDPEVKRLQQEAKQQVAVLESELRSAIEASRQKDSEIAALQERIAELETLRTDQEVSSEQYEENLRSLARMYANMRPSKAAPILENLSKGELVQVLSYMTMDQRSALLERMDPETAAEVTSMMIDMESIENAQITALKERIQQLETELAGRADALTTEQLAATFAVMDASSAANVLLEMLKQNEGEVINILRAMELPSRSAILAQISDLDKSAAARLSSKLSG</sequence>
<evidence type="ECO:0000256" key="2">
    <source>
        <dbReference type="SAM" id="Phobius"/>
    </source>
</evidence>
<keyword evidence="2" id="KW-0472">Membrane</keyword>
<keyword evidence="5" id="KW-1185">Reference proteome</keyword>
<organism evidence="4 5">
    <name type="scientific">Insulibacter thermoxylanivorax</name>
    <dbReference type="NCBI Taxonomy" id="2749268"/>
    <lineage>
        <taxon>Bacteria</taxon>
        <taxon>Bacillati</taxon>
        <taxon>Bacillota</taxon>
        <taxon>Bacilli</taxon>
        <taxon>Bacillales</taxon>
        <taxon>Paenibacillaceae</taxon>
        <taxon>Insulibacter</taxon>
    </lineage>
</organism>
<feature type="coiled-coil region" evidence="1">
    <location>
        <begin position="87"/>
        <end position="142"/>
    </location>
</feature>
<dbReference type="InterPro" id="IPR038076">
    <property type="entry name" value="MgtE_N_sf"/>
</dbReference>
<keyword evidence="1" id="KW-0175">Coiled coil</keyword>
<feature type="coiled-coil region" evidence="1">
    <location>
        <begin position="205"/>
        <end position="232"/>
    </location>
</feature>
<accession>A0A916VFJ5</accession>
<keyword evidence="2" id="KW-1133">Transmembrane helix</keyword>
<feature type="domain" description="Magnesium transporter MgtE intracellular" evidence="3">
    <location>
        <begin position="145"/>
        <end position="200"/>
    </location>
</feature>
<dbReference type="Pfam" id="PF03448">
    <property type="entry name" value="MgtE_N"/>
    <property type="match status" value="1"/>
</dbReference>
<reference evidence="4" key="2">
    <citation type="journal article" date="2021" name="Data Brief">
        <title>Draft genome sequence data of the facultative, thermophilic, xylanolytic bacterium Paenibacillus sp. strain DA-C8.</title>
        <authorList>
            <person name="Chhe C."/>
            <person name="Uke A."/>
            <person name="Baramee S."/>
            <person name="Ungkulpasvich U."/>
            <person name="Tachaapaikoon C."/>
            <person name="Pason P."/>
            <person name="Waeonukul R."/>
            <person name="Ratanakhanokchai K."/>
            <person name="Kosugi A."/>
        </authorList>
    </citation>
    <scope>NUCLEOTIDE SEQUENCE</scope>
    <source>
        <strain evidence="4">DA-C8</strain>
    </source>
</reference>
<name>A0A916VFJ5_9BACL</name>
<dbReference type="Proteomes" id="UP000654993">
    <property type="component" value="Unassembled WGS sequence"/>
</dbReference>
<dbReference type="EMBL" id="BMAQ01000006">
    <property type="protein sequence ID" value="GFR37729.1"/>
    <property type="molecule type" value="Genomic_DNA"/>
</dbReference>
<dbReference type="InterPro" id="IPR006668">
    <property type="entry name" value="Mg_transptr_MgtE_intracell_dom"/>
</dbReference>
<comment type="caution">
    <text evidence="4">The sequence shown here is derived from an EMBL/GenBank/DDBJ whole genome shotgun (WGS) entry which is preliminary data.</text>
</comment>
<gene>
    <name evidence="4" type="ORF">PRECH8_10250</name>
</gene>
<reference evidence="4" key="1">
    <citation type="submission" date="2020-08" db="EMBL/GenBank/DDBJ databases">
        <authorList>
            <person name="Uke A."/>
            <person name="Chhe C."/>
            <person name="Baramee S."/>
            <person name="Kosugi A."/>
        </authorList>
    </citation>
    <scope>NUCLEOTIDE SEQUENCE</scope>
    <source>
        <strain evidence="4">DA-C8</strain>
    </source>
</reference>
<evidence type="ECO:0000256" key="1">
    <source>
        <dbReference type="SAM" id="Coils"/>
    </source>
</evidence>
<dbReference type="Gene3D" id="1.25.60.10">
    <property type="entry name" value="MgtE N-terminal domain-like"/>
    <property type="match status" value="1"/>
</dbReference>
<proteinExistence type="predicted"/>
<dbReference type="RefSeq" id="WP_200966002.1">
    <property type="nucleotide sequence ID" value="NZ_BMAQ01000006.1"/>
</dbReference>